<evidence type="ECO:0000313" key="8">
    <source>
        <dbReference type="Proteomes" id="UP000193228"/>
    </source>
</evidence>
<dbReference type="STRING" id="1515439.SAMN06265784_1019"/>
<dbReference type="PANTHER" id="PTHR42978">
    <property type="entry name" value="QUORUM-QUENCHING LACTONASE YTNP-RELATED-RELATED"/>
    <property type="match status" value="1"/>
</dbReference>
<dbReference type="InterPro" id="IPR036866">
    <property type="entry name" value="RibonucZ/Hydroxyglut_hydro"/>
</dbReference>
<keyword evidence="8" id="KW-1185">Reference proteome</keyword>
<evidence type="ECO:0000256" key="5">
    <source>
        <dbReference type="ARBA" id="ARBA00022833"/>
    </source>
</evidence>
<dbReference type="EMBL" id="FXAT01000001">
    <property type="protein sequence ID" value="SMG05753.1"/>
    <property type="molecule type" value="Genomic_DNA"/>
</dbReference>
<comment type="similarity">
    <text evidence="2">Belongs to the metallo-beta-lactamase superfamily.</text>
</comment>
<evidence type="ECO:0000256" key="3">
    <source>
        <dbReference type="ARBA" id="ARBA00022723"/>
    </source>
</evidence>
<dbReference type="PANTHER" id="PTHR42978:SF7">
    <property type="entry name" value="METALLO-HYDROLASE RV2300C-RELATED"/>
    <property type="match status" value="1"/>
</dbReference>
<protein>
    <submittedName>
        <fullName evidence="7">Glyoxylase, beta-lactamase superfamily II</fullName>
    </submittedName>
</protein>
<evidence type="ECO:0000259" key="6">
    <source>
        <dbReference type="SMART" id="SM00849"/>
    </source>
</evidence>
<sequence length="281" mass="31052">MTDMATPLYEVYALRIGSNAQRTARENFFFDACCGPPDASMPLDYFFWVIRDGTRTVVIDTAFPVSTGVRRERQMVRSTADALAGLNIDPAKVTDVIVTHLHWDHAGNLDLFPNARVHLQGAELRFCTGADMQHKQLRKIYERDDVMQAVAILYDGRLVVHEGTTTFAPGIEMCLVGGHTPGSQVVRVATRRGNLVLAADAAHLWANVRGRRPFPILHDLAKMLDAFETIDALADSPDHVIPGHDPLVATAFPRFGNDPNTFCLHEDPLPGSGARSVRRDN</sequence>
<keyword evidence="4" id="KW-0378">Hydrolase</keyword>
<proteinExistence type="inferred from homology"/>
<evidence type="ECO:0000256" key="1">
    <source>
        <dbReference type="ARBA" id="ARBA00001947"/>
    </source>
</evidence>
<evidence type="ECO:0000256" key="4">
    <source>
        <dbReference type="ARBA" id="ARBA00022801"/>
    </source>
</evidence>
<gene>
    <name evidence="7" type="ORF">SAMN06265784_1019</name>
</gene>
<dbReference type="AlphaFoldDB" id="A0A1X7HV84"/>
<name>A0A1X7HV84_9BURK</name>
<dbReference type="SUPFAM" id="SSF56281">
    <property type="entry name" value="Metallo-hydrolase/oxidoreductase"/>
    <property type="match status" value="1"/>
</dbReference>
<accession>A0A1X7HV84</accession>
<evidence type="ECO:0000256" key="2">
    <source>
        <dbReference type="ARBA" id="ARBA00007749"/>
    </source>
</evidence>
<comment type="cofactor">
    <cofactor evidence="1">
        <name>Zn(2+)</name>
        <dbReference type="ChEBI" id="CHEBI:29105"/>
    </cofactor>
</comment>
<dbReference type="GO" id="GO:0046872">
    <property type="term" value="F:metal ion binding"/>
    <property type="evidence" value="ECO:0007669"/>
    <property type="project" value="UniProtKB-KW"/>
</dbReference>
<dbReference type="Gene3D" id="3.60.15.10">
    <property type="entry name" value="Ribonuclease Z/Hydroxyacylglutathione hydrolase-like"/>
    <property type="match status" value="1"/>
</dbReference>
<feature type="domain" description="Metallo-beta-lactamase" evidence="6">
    <location>
        <begin position="44"/>
        <end position="244"/>
    </location>
</feature>
<dbReference type="InterPro" id="IPR051013">
    <property type="entry name" value="MBL_superfamily_lactonases"/>
</dbReference>
<keyword evidence="3" id="KW-0479">Metal-binding</keyword>
<reference evidence="8" key="1">
    <citation type="submission" date="2017-04" db="EMBL/GenBank/DDBJ databases">
        <authorList>
            <person name="Varghese N."/>
            <person name="Submissions S."/>
        </authorList>
    </citation>
    <scope>NUCLEOTIDE SEQUENCE [LARGE SCALE GENOMIC DNA]</scope>
    <source>
        <strain evidence="8">LMG 29540</strain>
    </source>
</reference>
<dbReference type="InterPro" id="IPR001279">
    <property type="entry name" value="Metallo-B-lactamas"/>
</dbReference>
<dbReference type="Proteomes" id="UP000193228">
    <property type="component" value="Unassembled WGS sequence"/>
</dbReference>
<dbReference type="CDD" id="cd07729">
    <property type="entry name" value="AHL_lactonase_MBL-fold"/>
    <property type="match status" value="1"/>
</dbReference>
<evidence type="ECO:0000313" key="7">
    <source>
        <dbReference type="EMBL" id="SMG05753.1"/>
    </source>
</evidence>
<dbReference type="RefSeq" id="WP_085480226.1">
    <property type="nucleotide sequence ID" value="NZ_FXAT01000001.1"/>
</dbReference>
<keyword evidence="5" id="KW-0862">Zinc</keyword>
<dbReference type="GO" id="GO:0016787">
    <property type="term" value="F:hydrolase activity"/>
    <property type="evidence" value="ECO:0007669"/>
    <property type="project" value="UniProtKB-KW"/>
</dbReference>
<dbReference type="SMART" id="SM00849">
    <property type="entry name" value="Lactamase_B"/>
    <property type="match status" value="1"/>
</dbReference>
<dbReference type="Pfam" id="PF00753">
    <property type="entry name" value="Lactamase_B"/>
    <property type="match status" value="1"/>
</dbReference>
<organism evidence="7 8">
    <name type="scientific">Paraburkholderia susongensis</name>
    <dbReference type="NCBI Taxonomy" id="1515439"/>
    <lineage>
        <taxon>Bacteria</taxon>
        <taxon>Pseudomonadati</taxon>
        <taxon>Pseudomonadota</taxon>
        <taxon>Betaproteobacteria</taxon>
        <taxon>Burkholderiales</taxon>
        <taxon>Burkholderiaceae</taxon>
        <taxon>Paraburkholderia</taxon>
    </lineage>
</organism>